<dbReference type="Proteomes" id="UP000440367">
    <property type="component" value="Unassembled WGS sequence"/>
</dbReference>
<reference evidence="1 4" key="1">
    <citation type="submission" date="2018-09" db="EMBL/GenBank/DDBJ databases">
        <title>Genomic investigation of the strawberry pathogen Phytophthora fragariae indicates pathogenicity is determined by transcriptional variation in three key races.</title>
        <authorList>
            <person name="Adams T.M."/>
            <person name="Armitage A.D."/>
            <person name="Sobczyk M.K."/>
            <person name="Bates H.J."/>
            <person name="Dunwell J.M."/>
            <person name="Nellist C.F."/>
            <person name="Harrison R.J."/>
        </authorList>
    </citation>
    <scope>NUCLEOTIDE SEQUENCE [LARGE SCALE GENOMIC DNA]</scope>
    <source>
        <strain evidence="2 3">BC-1</strain>
        <strain evidence="1 4">SCRP245</strain>
    </source>
</reference>
<evidence type="ECO:0000313" key="3">
    <source>
        <dbReference type="Proteomes" id="UP000440367"/>
    </source>
</evidence>
<protein>
    <submittedName>
        <fullName evidence="1">Uncharacterized protein</fullName>
    </submittedName>
</protein>
<evidence type="ECO:0000313" key="4">
    <source>
        <dbReference type="Proteomes" id="UP000460718"/>
    </source>
</evidence>
<name>A0A6A3IF84_9STRA</name>
<evidence type="ECO:0000313" key="2">
    <source>
        <dbReference type="EMBL" id="KAE9191905.1"/>
    </source>
</evidence>
<dbReference type="EMBL" id="QXFW01002201">
    <property type="protein sequence ID" value="KAE8980950.1"/>
    <property type="molecule type" value="Genomic_DNA"/>
</dbReference>
<sequence length="57" mass="6480">MQLKHAGGAAVWEAGKQDVYVHEVVFYSGVKMMCADYIDFTPTFVLDGYKLLNETYE</sequence>
<dbReference type="EMBL" id="QXGD01002212">
    <property type="protein sequence ID" value="KAE9191905.1"/>
    <property type="molecule type" value="Genomic_DNA"/>
</dbReference>
<evidence type="ECO:0000313" key="1">
    <source>
        <dbReference type="EMBL" id="KAE8980950.1"/>
    </source>
</evidence>
<dbReference type="Proteomes" id="UP000460718">
    <property type="component" value="Unassembled WGS sequence"/>
</dbReference>
<comment type="caution">
    <text evidence="1">The sequence shown here is derived from an EMBL/GenBank/DDBJ whole genome shotgun (WGS) entry which is preliminary data.</text>
</comment>
<dbReference type="AlphaFoldDB" id="A0A6A3IF84"/>
<accession>A0A6A3IF84</accession>
<proteinExistence type="predicted"/>
<gene>
    <name evidence="2" type="ORF">PF002_g24363</name>
    <name evidence="1" type="ORF">PF011_g22224</name>
</gene>
<organism evidence="1 4">
    <name type="scientific">Phytophthora fragariae</name>
    <dbReference type="NCBI Taxonomy" id="53985"/>
    <lineage>
        <taxon>Eukaryota</taxon>
        <taxon>Sar</taxon>
        <taxon>Stramenopiles</taxon>
        <taxon>Oomycota</taxon>
        <taxon>Peronosporomycetes</taxon>
        <taxon>Peronosporales</taxon>
        <taxon>Peronosporaceae</taxon>
        <taxon>Phytophthora</taxon>
    </lineage>
</organism>